<reference evidence="8" key="1">
    <citation type="journal article" date="2019" name="Int. J. Syst. Evol. Microbiol.">
        <title>The Global Catalogue of Microorganisms (GCM) 10K type strain sequencing project: providing services to taxonomists for standard genome sequencing and annotation.</title>
        <authorList>
            <consortium name="The Broad Institute Genomics Platform"/>
            <consortium name="The Broad Institute Genome Sequencing Center for Infectious Disease"/>
            <person name="Wu L."/>
            <person name="Ma J."/>
        </authorList>
    </citation>
    <scope>NUCLEOTIDE SEQUENCE [LARGE SCALE GENOMIC DNA]</scope>
    <source>
        <strain evidence="8">JCM 17906</strain>
    </source>
</reference>
<name>A0ABP8S1E4_9PSEU</name>
<dbReference type="NCBIfam" id="NF005919">
    <property type="entry name" value="PRK07920.1"/>
    <property type="match status" value="1"/>
</dbReference>
<keyword evidence="6 7" id="KW-0012">Acyltransferase</keyword>
<evidence type="ECO:0000256" key="4">
    <source>
        <dbReference type="ARBA" id="ARBA00022679"/>
    </source>
</evidence>
<keyword evidence="2" id="KW-1003">Cell membrane</keyword>
<dbReference type="Pfam" id="PF03279">
    <property type="entry name" value="Lip_A_acyltrans"/>
    <property type="match status" value="1"/>
</dbReference>
<proteinExistence type="predicted"/>
<evidence type="ECO:0000256" key="2">
    <source>
        <dbReference type="ARBA" id="ARBA00022475"/>
    </source>
</evidence>
<organism evidence="7 8">
    <name type="scientific">Pseudonocardia xishanensis</name>
    <dbReference type="NCBI Taxonomy" id="630995"/>
    <lineage>
        <taxon>Bacteria</taxon>
        <taxon>Bacillati</taxon>
        <taxon>Actinomycetota</taxon>
        <taxon>Actinomycetes</taxon>
        <taxon>Pseudonocardiales</taxon>
        <taxon>Pseudonocardiaceae</taxon>
        <taxon>Pseudonocardia</taxon>
    </lineage>
</organism>
<dbReference type="CDD" id="cd07984">
    <property type="entry name" value="LPLAT_LABLAT-like"/>
    <property type="match status" value="1"/>
</dbReference>
<evidence type="ECO:0000313" key="8">
    <source>
        <dbReference type="Proteomes" id="UP001501598"/>
    </source>
</evidence>
<sequence>MNPAELGLTAAWSTVRHVPRPLGALGFAAGAELSARRGGASVARLRANLGRVLPDLTPAEMDRLVRAALRSYARYWHEAFRLPSMDPVAVHARMAAATTGMASVISAMQAGRGVVLALPHAGNWDVAGVYAIEEMRRNGLPAVMTTVVERLQPESVYRRFVGFRESLGFEIVAQDDGRRAHRALTRRLRAGGLVCLVSDRDLAGTGVSVPFFGDTIRLPSGPAALAALTGAQLHAVGPYFLPAGRWGATIMPPIEVPDRSCVEKATREIAASFEQLIAAHPADWHMLQELTPGAGR</sequence>
<gene>
    <name evidence="7" type="ORF">GCM10023175_56720</name>
</gene>
<dbReference type="Proteomes" id="UP001501598">
    <property type="component" value="Unassembled WGS sequence"/>
</dbReference>
<comment type="subcellular location">
    <subcellularLocation>
        <location evidence="1">Cell inner membrane</location>
    </subcellularLocation>
</comment>
<dbReference type="PANTHER" id="PTHR30606:SF10">
    <property type="entry name" value="PHOSPHATIDYLINOSITOL MANNOSIDE ACYLTRANSFERASE"/>
    <property type="match status" value="1"/>
</dbReference>
<evidence type="ECO:0000256" key="5">
    <source>
        <dbReference type="ARBA" id="ARBA00023136"/>
    </source>
</evidence>
<dbReference type="InterPro" id="IPR004960">
    <property type="entry name" value="LipA_acyltrans"/>
</dbReference>
<dbReference type="PANTHER" id="PTHR30606">
    <property type="entry name" value="LIPID A BIOSYNTHESIS LAUROYL ACYLTRANSFERASE"/>
    <property type="match status" value="1"/>
</dbReference>
<comment type="caution">
    <text evidence="7">The sequence shown here is derived from an EMBL/GenBank/DDBJ whole genome shotgun (WGS) entry which is preliminary data.</text>
</comment>
<protein>
    <submittedName>
        <fullName evidence="7">Phosphatidylinositol mannoside acyltransferase</fullName>
    </submittedName>
</protein>
<dbReference type="RefSeq" id="WP_345425212.1">
    <property type="nucleotide sequence ID" value="NZ_BAABGT010000094.1"/>
</dbReference>
<dbReference type="GO" id="GO:0016746">
    <property type="term" value="F:acyltransferase activity"/>
    <property type="evidence" value="ECO:0007669"/>
    <property type="project" value="UniProtKB-KW"/>
</dbReference>
<keyword evidence="4" id="KW-0808">Transferase</keyword>
<evidence type="ECO:0000256" key="6">
    <source>
        <dbReference type="ARBA" id="ARBA00023315"/>
    </source>
</evidence>
<evidence type="ECO:0000256" key="3">
    <source>
        <dbReference type="ARBA" id="ARBA00022519"/>
    </source>
</evidence>
<keyword evidence="5" id="KW-0472">Membrane</keyword>
<evidence type="ECO:0000313" key="7">
    <source>
        <dbReference type="EMBL" id="GAA4555799.1"/>
    </source>
</evidence>
<accession>A0ABP8S1E4</accession>
<evidence type="ECO:0000256" key="1">
    <source>
        <dbReference type="ARBA" id="ARBA00004533"/>
    </source>
</evidence>
<keyword evidence="3" id="KW-0997">Cell inner membrane</keyword>
<keyword evidence="8" id="KW-1185">Reference proteome</keyword>
<dbReference type="EMBL" id="BAABGT010000094">
    <property type="protein sequence ID" value="GAA4555799.1"/>
    <property type="molecule type" value="Genomic_DNA"/>
</dbReference>